<dbReference type="PROSITE" id="PS00060">
    <property type="entry name" value="ADH_IRON_2"/>
    <property type="match status" value="1"/>
</dbReference>
<feature type="domain" description="Fe-containing alcohol dehydrogenase-like C-terminal" evidence="3">
    <location>
        <begin position="189"/>
        <end position="381"/>
    </location>
</feature>
<dbReference type="Gene3D" id="3.40.50.1970">
    <property type="match status" value="1"/>
</dbReference>
<dbReference type="FunFam" id="3.40.50.1970:FF:000003">
    <property type="entry name" value="Alcohol dehydrogenase, iron-containing"/>
    <property type="match status" value="1"/>
</dbReference>
<dbReference type="GO" id="GO:0046872">
    <property type="term" value="F:metal ion binding"/>
    <property type="evidence" value="ECO:0007669"/>
    <property type="project" value="InterPro"/>
</dbReference>
<dbReference type="Proteomes" id="UP000823634">
    <property type="component" value="Unassembled WGS sequence"/>
</dbReference>
<evidence type="ECO:0000313" key="4">
    <source>
        <dbReference type="EMBL" id="MBO8426825.1"/>
    </source>
</evidence>
<evidence type="ECO:0000313" key="5">
    <source>
        <dbReference type="Proteomes" id="UP000823634"/>
    </source>
</evidence>
<dbReference type="EMBL" id="JADINA010000038">
    <property type="protein sequence ID" value="MBO8426825.1"/>
    <property type="molecule type" value="Genomic_DNA"/>
</dbReference>
<dbReference type="InterPro" id="IPR056798">
    <property type="entry name" value="ADH_Fe_C"/>
</dbReference>
<dbReference type="PROSITE" id="PS00913">
    <property type="entry name" value="ADH_IRON_1"/>
    <property type="match status" value="1"/>
</dbReference>
<dbReference type="PANTHER" id="PTHR11496:SF106">
    <property type="entry name" value="LACTALDEHYDE REDUCTASE"/>
    <property type="match status" value="1"/>
</dbReference>
<dbReference type="InterPro" id="IPR018211">
    <property type="entry name" value="ADH_Fe_CS"/>
</dbReference>
<evidence type="ECO:0000259" key="2">
    <source>
        <dbReference type="Pfam" id="PF00465"/>
    </source>
</evidence>
<feature type="domain" description="Alcohol dehydrogenase iron-type/glycerol dehydrogenase GldA" evidence="2">
    <location>
        <begin position="12"/>
        <end position="178"/>
    </location>
</feature>
<protein>
    <submittedName>
        <fullName evidence="4">Lactaldehyde reductase</fullName>
        <ecNumber evidence="4">1.1.1.77</ecNumber>
    </submittedName>
</protein>
<dbReference type="PANTHER" id="PTHR11496">
    <property type="entry name" value="ALCOHOL DEHYDROGENASE"/>
    <property type="match status" value="1"/>
</dbReference>
<comment type="caution">
    <text evidence="4">The sequence shown here is derived from an EMBL/GenBank/DDBJ whole genome shotgun (WGS) entry which is preliminary data.</text>
</comment>
<dbReference type="GO" id="GO:0004022">
    <property type="term" value="F:alcohol dehydrogenase (NAD+) activity"/>
    <property type="evidence" value="ECO:0007669"/>
    <property type="project" value="UniProtKB-ARBA"/>
</dbReference>
<gene>
    <name evidence="4" type="primary">fucO</name>
    <name evidence="4" type="ORF">IAC61_05920</name>
</gene>
<dbReference type="Pfam" id="PF00465">
    <property type="entry name" value="Fe-ADH"/>
    <property type="match status" value="1"/>
</dbReference>
<dbReference type="NCBIfam" id="NF007911">
    <property type="entry name" value="PRK10624.1"/>
    <property type="match status" value="1"/>
</dbReference>
<reference evidence="4" key="1">
    <citation type="submission" date="2020-10" db="EMBL/GenBank/DDBJ databases">
        <authorList>
            <person name="Gilroy R."/>
        </authorList>
    </citation>
    <scope>NUCLEOTIDE SEQUENCE</scope>
    <source>
        <strain evidence="4">17113</strain>
    </source>
</reference>
<reference evidence="4" key="2">
    <citation type="journal article" date="2021" name="PeerJ">
        <title>Extensive microbial diversity within the chicken gut microbiome revealed by metagenomics and culture.</title>
        <authorList>
            <person name="Gilroy R."/>
            <person name="Ravi A."/>
            <person name="Getino M."/>
            <person name="Pursley I."/>
            <person name="Horton D.L."/>
            <person name="Alikhan N.F."/>
            <person name="Baker D."/>
            <person name="Gharbi K."/>
            <person name="Hall N."/>
            <person name="Watson M."/>
            <person name="Adriaenssens E.M."/>
            <person name="Foster-Nyarko E."/>
            <person name="Jarju S."/>
            <person name="Secka A."/>
            <person name="Antonio M."/>
            <person name="Oren A."/>
            <person name="Chaudhuri R.R."/>
            <person name="La Ragione R."/>
            <person name="Hildebrand F."/>
            <person name="Pallen M.J."/>
        </authorList>
    </citation>
    <scope>NUCLEOTIDE SEQUENCE</scope>
    <source>
        <strain evidence="4">17113</strain>
    </source>
</reference>
<dbReference type="Pfam" id="PF25137">
    <property type="entry name" value="ADH_Fe_C"/>
    <property type="match status" value="1"/>
</dbReference>
<dbReference type="CDD" id="cd08176">
    <property type="entry name" value="LPO"/>
    <property type="match status" value="1"/>
</dbReference>
<organism evidence="4 5">
    <name type="scientific">Candidatus Alloenteromonas pullistercoris</name>
    <dbReference type="NCBI Taxonomy" id="2840785"/>
    <lineage>
        <taxon>Bacteria</taxon>
        <taxon>Bacillati</taxon>
        <taxon>Bacillota</taxon>
        <taxon>Bacillota incertae sedis</taxon>
        <taxon>Candidatus Alloenteromonas</taxon>
    </lineage>
</organism>
<dbReference type="InterPro" id="IPR001670">
    <property type="entry name" value="ADH_Fe/GldA"/>
</dbReference>
<dbReference type="AlphaFoldDB" id="A0A9D9DHH9"/>
<dbReference type="SUPFAM" id="SSF56796">
    <property type="entry name" value="Dehydroquinate synthase-like"/>
    <property type="match status" value="1"/>
</dbReference>
<accession>A0A9D9DHH9</accession>
<proteinExistence type="predicted"/>
<dbReference type="GO" id="GO:0008912">
    <property type="term" value="F:lactaldehyde reductase activity"/>
    <property type="evidence" value="ECO:0007669"/>
    <property type="project" value="UniProtKB-EC"/>
</dbReference>
<sequence length="382" mass="41243">MANRFCLNPVSYHGYGAIESVPAEIKGHHFKKGLVCTDADLVKFKVIDNVTKLLDKEGLEYAVYDHIKPNPTIENVLEGVKAYKEAVADYIIAIGGGSSMDTAKAIGIIVTNPEFADVRSLEGVAPTKNPCAPILAIPTTAGTAAEVTINYVITDEEKHRKFVCVDPHDMPIVAFVDPTMMATMPKGLTAATGMDAMTHAIEGLITKGAWELSDTLHLEAIKLITENLRSAYKGEKEGREGMALAEYVAGMGFSNVGLGIVHSMAHPLSALYDTPHGVACSIILPTGMRYNAEYTGEKYKEICKVMGVEGYEKMSQEEYREAAIKAVSKLSEDVGIPTSLKGIVKEEDLDFLADSAMADACMGGNPRTPTKEEVIALYKSLM</sequence>
<dbReference type="EC" id="1.1.1.77" evidence="4"/>
<evidence type="ECO:0000259" key="3">
    <source>
        <dbReference type="Pfam" id="PF25137"/>
    </source>
</evidence>
<name>A0A9D9DHH9_9FIRM</name>
<dbReference type="InterPro" id="IPR039697">
    <property type="entry name" value="Alcohol_dehydrogenase_Fe"/>
</dbReference>
<dbReference type="NCBIfam" id="TIGR02638">
    <property type="entry name" value="lactal_redase"/>
    <property type="match status" value="1"/>
</dbReference>
<dbReference type="FunFam" id="1.20.1090.10:FF:000001">
    <property type="entry name" value="Aldehyde-alcohol dehydrogenase"/>
    <property type="match status" value="1"/>
</dbReference>
<keyword evidence="1 4" id="KW-0560">Oxidoreductase</keyword>
<evidence type="ECO:0000256" key="1">
    <source>
        <dbReference type="ARBA" id="ARBA00023002"/>
    </source>
</evidence>
<dbReference type="InterPro" id="IPR013460">
    <property type="entry name" value="Lactal_redase"/>
</dbReference>
<dbReference type="Gene3D" id="1.20.1090.10">
    <property type="entry name" value="Dehydroquinate synthase-like - alpha domain"/>
    <property type="match status" value="1"/>
</dbReference>